<dbReference type="PATRIC" id="fig|246787.4.peg.1788"/>
<reference evidence="9 10" key="1">
    <citation type="journal article" date="2015" name="Science">
        <title>Genetic determinants of in vivo fitness and diet responsiveness in multiple human gut Bacteroides.</title>
        <authorList>
            <person name="Wu M."/>
            <person name="McNulty N.P."/>
            <person name="Rodionov D.A."/>
            <person name="Khoroshkin M.S."/>
            <person name="Griffin N.W."/>
            <person name="Cheng J."/>
            <person name="Latreille P."/>
            <person name="Kerstetter R.A."/>
            <person name="Terrapon N."/>
            <person name="Henrissat B."/>
            <person name="Osterman A.L."/>
            <person name="Gordon J.I."/>
        </authorList>
    </citation>
    <scope>NUCLEOTIDE SEQUENCE [LARGE SCALE GENOMIC DNA]</scope>
    <source>
        <strain evidence="9 10">WH2</strain>
    </source>
</reference>
<evidence type="ECO:0000259" key="4">
    <source>
        <dbReference type="Pfam" id="PF00703"/>
    </source>
</evidence>
<evidence type="ECO:0000256" key="3">
    <source>
        <dbReference type="ARBA" id="ARBA00023295"/>
    </source>
</evidence>
<evidence type="ECO:0000256" key="2">
    <source>
        <dbReference type="ARBA" id="ARBA00022801"/>
    </source>
</evidence>
<name>A0A0P0G9U7_9BACE</name>
<accession>A0A0P0G9U7</accession>
<dbReference type="SUPFAM" id="SSF51445">
    <property type="entry name" value="(Trans)glycosidases"/>
    <property type="match status" value="1"/>
</dbReference>
<evidence type="ECO:0000259" key="7">
    <source>
        <dbReference type="Pfam" id="PF18368"/>
    </source>
</evidence>
<dbReference type="Proteomes" id="UP000061809">
    <property type="component" value="Chromosome"/>
</dbReference>
<dbReference type="Pfam" id="PF18368">
    <property type="entry name" value="Ig_GlcNase"/>
    <property type="match status" value="1"/>
</dbReference>
<dbReference type="InterPro" id="IPR006102">
    <property type="entry name" value="Ig-like_GH2"/>
</dbReference>
<evidence type="ECO:0000313" key="9">
    <source>
        <dbReference type="EMBL" id="ALJ58991.1"/>
    </source>
</evidence>
<dbReference type="Gene3D" id="3.20.20.80">
    <property type="entry name" value="Glycosidases"/>
    <property type="match status" value="1"/>
</dbReference>
<dbReference type="AlphaFoldDB" id="A0A0P0G9U7"/>
<dbReference type="InterPro" id="IPR041447">
    <property type="entry name" value="Mannosidase_ig"/>
</dbReference>
<keyword evidence="2 9" id="KW-0378">Hydrolase</keyword>
<dbReference type="RefSeq" id="WP_029427836.1">
    <property type="nucleotide sequence ID" value="NZ_CP012801.1"/>
</dbReference>
<evidence type="ECO:0000313" key="10">
    <source>
        <dbReference type="Proteomes" id="UP000061809"/>
    </source>
</evidence>
<dbReference type="KEGG" id="bcel:BcellWH2_01738"/>
<dbReference type="InterPro" id="IPR017853">
    <property type="entry name" value="GH"/>
</dbReference>
<gene>
    <name evidence="9" type="primary">csxA_2</name>
    <name evidence="9" type="ORF">BcellWH2_01738</name>
</gene>
<feature type="domain" description="Glycoside hydrolase family 2 catalytic" evidence="5">
    <location>
        <begin position="338"/>
        <end position="474"/>
    </location>
</feature>
<dbReference type="Pfam" id="PF02836">
    <property type="entry name" value="Glyco_hydro_2_C"/>
    <property type="match status" value="1"/>
</dbReference>
<dbReference type="InterPro" id="IPR054593">
    <property type="entry name" value="Beta-mannosidase-like_N2"/>
</dbReference>
<dbReference type="PANTHER" id="PTHR43536">
    <property type="entry name" value="MANNOSYLGLYCOPROTEIN ENDO-BETA-MANNOSIDASE"/>
    <property type="match status" value="1"/>
</dbReference>
<protein>
    <submittedName>
        <fullName evidence="9">Exo-beta-D-glucosaminidase</fullName>
        <ecNumber evidence="9">3.2.1.165</ecNumber>
    </submittedName>
</protein>
<feature type="domain" description="Beta-mannosidase-like galactose-binding" evidence="8">
    <location>
        <begin position="58"/>
        <end position="171"/>
    </location>
</feature>
<dbReference type="Gene3D" id="2.60.40.10">
    <property type="entry name" value="Immunoglobulins"/>
    <property type="match status" value="3"/>
</dbReference>
<comment type="similarity">
    <text evidence="1">Belongs to the glycosyl hydrolase 2 family.</text>
</comment>
<dbReference type="InterPro" id="IPR041351">
    <property type="entry name" value="Ig_GlcNase"/>
</dbReference>
<dbReference type="InterPro" id="IPR043534">
    <property type="entry name" value="EBDG/EBM"/>
</dbReference>
<dbReference type="Pfam" id="PF17786">
    <property type="entry name" value="Mannosidase_ig"/>
    <property type="match status" value="1"/>
</dbReference>
<evidence type="ECO:0000259" key="6">
    <source>
        <dbReference type="Pfam" id="PF17786"/>
    </source>
</evidence>
<organism evidence="9 10">
    <name type="scientific">Bacteroides cellulosilyticus</name>
    <dbReference type="NCBI Taxonomy" id="246787"/>
    <lineage>
        <taxon>Bacteria</taxon>
        <taxon>Pseudomonadati</taxon>
        <taxon>Bacteroidota</taxon>
        <taxon>Bacteroidia</taxon>
        <taxon>Bacteroidales</taxon>
        <taxon>Bacteroidaceae</taxon>
        <taxon>Bacteroides</taxon>
    </lineage>
</organism>
<dbReference type="PANTHER" id="PTHR43536:SF1">
    <property type="entry name" value="MANNOSYLGLYCOPROTEIN ENDO-BETA-MANNOSIDASE"/>
    <property type="match status" value="1"/>
</dbReference>
<dbReference type="SUPFAM" id="SSF49785">
    <property type="entry name" value="Galactose-binding domain-like"/>
    <property type="match status" value="1"/>
</dbReference>
<dbReference type="PROSITE" id="PS51257">
    <property type="entry name" value="PROKAR_LIPOPROTEIN"/>
    <property type="match status" value="1"/>
</dbReference>
<evidence type="ECO:0000259" key="5">
    <source>
        <dbReference type="Pfam" id="PF02836"/>
    </source>
</evidence>
<dbReference type="InterPro" id="IPR036156">
    <property type="entry name" value="Beta-gal/glucu_dom_sf"/>
</dbReference>
<dbReference type="InterPro" id="IPR008979">
    <property type="entry name" value="Galactose-bd-like_sf"/>
</dbReference>
<dbReference type="InterPro" id="IPR013783">
    <property type="entry name" value="Ig-like_fold"/>
</dbReference>
<evidence type="ECO:0000256" key="1">
    <source>
        <dbReference type="ARBA" id="ARBA00007401"/>
    </source>
</evidence>
<keyword evidence="3 9" id="KW-0326">Glycosidase</keyword>
<feature type="domain" description="Glycoside hydrolase family 2 immunoglobulin-like beta-sandwich" evidence="4">
    <location>
        <begin position="216"/>
        <end position="323"/>
    </location>
</feature>
<dbReference type="Pfam" id="PF00703">
    <property type="entry name" value="Glyco_hydro_2"/>
    <property type="match status" value="1"/>
</dbReference>
<dbReference type="EMBL" id="CP012801">
    <property type="protein sequence ID" value="ALJ58991.1"/>
    <property type="molecule type" value="Genomic_DNA"/>
</dbReference>
<feature type="domain" description="Mannosidase Ig/CBM-like" evidence="6">
    <location>
        <begin position="668"/>
        <end position="744"/>
    </location>
</feature>
<dbReference type="Pfam" id="PF22666">
    <property type="entry name" value="Glyco_hydro_2_N2"/>
    <property type="match status" value="1"/>
</dbReference>
<evidence type="ECO:0000259" key="8">
    <source>
        <dbReference type="Pfam" id="PF22666"/>
    </source>
</evidence>
<dbReference type="GO" id="GO:0005975">
    <property type="term" value="P:carbohydrate metabolic process"/>
    <property type="evidence" value="ECO:0007669"/>
    <property type="project" value="InterPro"/>
</dbReference>
<dbReference type="Gene3D" id="2.60.120.260">
    <property type="entry name" value="Galactose-binding domain-like"/>
    <property type="match status" value="1"/>
</dbReference>
<proteinExistence type="inferred from homology"/>
<dbReference type="EC" id="3.2.1.165" evidence="9"/>
<sequence length="877" mass="99617">MKNNLIKSLILSGCLAMTIVSCERKELPAGGLLLSDGWKVQSSAKISLPGEEVSNSQIEEKEWYDAVVPSTVMGTLIRNGIYTDVLEGTNYENIDKSLFDTTWWYRKEFELPSLTKGQHVALIFDGISYAANIWLNGKKVATRDSVYGTFRRHKLDITKIVREKNILAVEVFRAQPGEPNIGFVDWNPRPADESMGIFREVRVVMNDEVSMENSAVHSKVNTETLDEAWLTVETQLTNESEQAVKGQLIGTLEGKTFSIPVSLAVGESKIVRVTSKEADVLHLKNPRLWWCHNMGKPEMYGMDLAFEIDGKVSDKETINFGVREVRDYFTEEGYRGFLLNGKKVLVRSAGWTDDIFLRDTPASNEIQVQYVRDMNLNSIRFENIWGTSQNVYDLCDRYGLLVLVGWSCHWEWDNYLGSSCDEFGGIKSEKDMNLIARSLNDQVLWLRNHPAIIAWFVGSDMIPRPELEKRYKAYLSQIDDRPYIGAAKELTSTVTGPTGMKMEGPYDYVAPNYWYSEKAPGGAFGFNTETGIGAQLPVIESIRRMIPADKLWPVGKEWDYHCTVSDAAMNSLEVLKENMATRYGEAKDLDDFLRKADWLNYEGTRTMFEAFRVNIPRTTGIVQWMLNSAWPSLYWQLYDYYLIPTAAYYSVKKSNMPQQLIYHYGKNAVYAVNESAGTVQMQGVMSLYDCNSRVVTQQTTTLEIAPYTVVKAFDVPAVKENTFLYLKLNDEKGAYVVDNFYWLAAAPDVNDWANTDWVRTPIKKSADFTGLANLSQVNCEVSATVEQEENDVIVEVALENDPNALAFFIRLSLKDEKDELLYPVFWEDNYLSLIPGEKRTLKCVVPQQVAEVESVTLTVSGWNVPEKKIKLFLDGMK</sequence>
<dbReference type="InterPro" id="IPR006103">
    <property type="entry name" value="Glyco_hydro_2_cat"/>
</dbReference>
<dbReference type="SUPFAM" id="SSF49303">
    <property type="entry name" value="beta-Galactosidase/glucuronidase domain"/>
    <property type="match status" value="3"/>
</dbReference>
<dbReference type="GO" id="GO:0052761">
    <property type="term" value="F:exo-1,4-beta-D-glucosaminidase activity"/>
    <property type="evidence" value="ECO:0007669"/>
    <property type="project" value="UniProtKB-EC"/>
</dbReference>
<feature type="domain" description="Exo-beta-D-glucosaminidase Ig-fold" evidence="7">
    <location>
        <begin position="757"/>
        <end position="864"/>
    </location>
</feature>